<dbReference type="Proteomes" id="UP000308600">
    <property type="component" value="Unassembled WGS sequence"/>
</dbReference>
<sequence>MAALPTELWAIVIEHDTTTPTLLSVCLVCHALRIEAQQYLYRRVLDLTLRSQTIFLKTIIDSPRLASYVRTFSIRVGLRMSPDYWDSLKSGFQAMVNLTELLFSRYKGEPCAADLLVGVPFQLKTLLWGCLSDDGLLTFLTTQHELKNLITYWGKFDMCLSRTPVPELSDFGGNLAALRLFLPGRRVRHVHLMMFANEDLELSDPLREALSFVSTFQISASSPRPLLKDFGSALRNVEVLKIDGLMSADRLKNQVTLMPRLRRVVLSAGPRDLDHHYLDHDFMQAKYQVALKKWLFENCELLDIVEERNLGLDDDYLKWTRFSPHATASDGFVRGW</sequence>
<gene>
    <name evidence="1" type="ORF">BDN72DRAFT_958288</name>
</gene>
<keyword evidence="2" id="KW-1185">Reference proteome</keyword>
<evidence type="ECO:0000313" key="2">
    <source>
        <dbReference type="Proteomes" id="UP000308600"/>
    </source>
</evidence>
<evidence type="ECO:0000313" key="1">
    <source>
        <dbReference type="EMBL" id="TFK71135.1"/>
    </source>
</evidence>
<protein>
    <submittedName>
        <fullName evidence="1">Uncharacterized protein</fullName>
    </submittedName>
</protein>
<proteinExistence type="predicted"/>
<accession>A0ACD3B012</accession>
<dbReference type="EMBL" id="ML208302">
    <property type="protein sequence ID" value="TFK71135.1"/>
    <property type="molecule type" value="Genomic_DNA"/>
</dbReference>
<organism evidence="1 2">
    <name type="scientific">Pluteus cervinus</name>
    <dbReference type="NCBI Taxonomy" id="181527"/>
    <lineage>
        <taxon>Eukaryota</taxon>
        <taxon>Fungi</taxon>
        <taxon>Dikarya</taxon>
        <taxon>Basidiomycota</taxon>
        <taxon>Agaricomycotina</taxon>
        <taxon>Agaricomycetes</taxon>
        <taxon>Agaricomycetidae</taxon>
        <taxon>Agaricales</taxon>
        <taxon>Pluteineae</taxon>
        <taxon>Pluteaceae</taxon>
        <taxon>Pluteus</taxon>
    </lineage>
</organism>
<reference evidence="1 2" key="1">
    <citation type="journal article" date="2019" name="Nat. Ecol. Evol.">
        <title>Megaphylogeny resolves global patterns of mushroom evolution.</title>
        <authorList>
            <person name="Varga T."/>
            <person name="Krizsan K."/>
            <person name="Foldi C."/>
            <person name="Dima B."/>
            <person name="Sanchez-Garcia M."/>
            <person name="Sanchez-Ramirez S."/>
            <person name="Szollosi G.J."/>
            <person name="Szarkandi J.G."/>
            <person name="Papp V."/>
            <person name="Albert L."/>
            <person name="Andreopoulos W."/>
            <person name="Angelini C."/>
            <person name="Antonin V."/>
            <person name="Barry K.W."/>
            <person name="Bougher N.L."/>
            <person name="Buchanan P."/>
            <person name="Buyck B."/>
            <person name="Bense V."/>
            <person name="Catcheside P."/>
            <person name="Chovatia M."/>
            <person name="Cooper J."/>
            <person name="Damon W."/>
            <person name="Desjardin D."/>
            <person name="Finy P."/>
            <person name="Geml J."/>
            <person name="Haridas S."/>
            <person name="Hughes K."/>
            <person name="Justo A."/>
            <person name="Karasinski D."/>
            <person name="Kautmanova I."/>
            <person name="Kiss B."/>
            <person name="Kocsube S."/>
            <person name="Kotiranta H."/>
            <person name="LaButti K.M."/>
            <person name="Lechner B.E."/>
            <person name="Liimatainen K."/>
            <person name="Lipzen A."/>
            <person name="Lukacs Z."/>
            <person name="Mihaltcheva S."/>
            <person name="Morgado L.N."/>
            <person name="Niskanen T."/>
            <person name="Noordeloos M.E."/>
            <person name="Ohm R.A."/>
            <person name="Ortiz-Santana B."/>
            <person name="Ovrebo C."/>
            <person name="Racz N."/>
            <person name="Riley R."/>
            <person name="Savchenko A."/>
            <person name="Shiryaev A."/>
            <person name="Soop K."/>
            <person name="Spirin V."/>
            <person name="Szebenyi C."/>
            <person name="Tomsovsky M."/>
            <person name="Tulloss R.E."/>
            <person name="Uehling J."/>
            <person name="Grigoriev I.V."/>
            <person name="Vagvolgyi C."/>
            <person name="Papp T."/>
            <person name="Martin F.M."/>
            <person name="Miettinen O."/>
            <person name="Hibbett D.S."/>
            <person name="Nagy L.G."/>
        </authorList>
    </citation>
    <scope>NUCLEOTIDE SEQUENCE [LARGE SCALE GENOMIC DNA]</scope>
    <source>
        <strain evidence="1 2">NL-1719</strain>
    </source>
</reference>
<name>A0ACD3B012_9AGAR</name>